<keyword evidence="2" id="KW-1185">Reference proteome</keyword>
<dbReference type="RefSeq" id="WP_059429611.1">
    <property type="nucleotide sequence ID" value="NZ_FAUU01000004.1"/>
</dbReference>
<protein>
    <submittedName>
        <fullName evidence="1">Hydrogenase-4 component G</fullName>
    </submittedName>
</protein>
<evidence type="ECO:0000313" key="2">
    <source>
        <dbReference type="Proteomes" id="UP000052237"/>
    </source>
</evidence>
<accession>A0A0S4SVR1</accession>
<organism evidence="1 2">
    <name type="scientific">Campylobacter hyointestinalis subsp. hyointestinalis</name>
    <dbReference type="NCBI Taxonomy" id="91352"/>
    <lineage>
        <taxon>Bacteria</taxon>
        <taxon>Pseudomonadati</taxon>
        <taxon>Campylobacterota</taxon>
        <taxon>Epsilonproteobacteria</taxon>
        <taxon>Campylobacterales</taxon>
        <taxon>Campylobacteraceae</taxon>
        <taxon>Campylobacter</taxon>
    </lineage>
</organism>
<reference evidence="1 2" key="1">
    <citation type="submission" date="2015-11" db="EMBL/GenBank/DDBJ databases">
        <authorList>
            <consortium name="Pathogen Informatics"/>
        </authorList>
    </citation>
    <scope>NUCLEOTIDE SEQUENCE [LARGE SCALE GENOMIC DNA]</scope>
    <source>
        <strain evidence="1 2">006A-0059</strain>
    </source>
</reference>
<proteinExistence type="predicted"/>
<gene>
    <name evidence="1" type="ORF">ERS686654_01346</name>
</gene>
<name>A0A0S4SVR1_CAMHY</name>
<sequence length="192" mass="20622">MQINTALNGYDQTFAASNNKSSTFSTKDKSIDELKQMGAKGISTAYFMEFSQQSLSLSSNNTQAQSSLMDILSGANEQGKALISNLAAQVGYEGKDIGSMNKDELQELVGENGFFGVDKTSERIANFVISGAGDDVNKLQKGFEGMKRGFEEASKLWGGKLPDISNQTIDKAIQKVASRIEELGANALNINA</sequence>
<evidence type="ECO:0000313" key="1">
    <source>
        <dbReference type="EMBL" id="CUU82803.1"/>
    </source>
</evidence>
<dbReference type="EMBL" id="FAVB01000003">
    <property type="protein sequence ID" value="CUU82803.1"/>
    <property type="molecule type" value="Genomic_DNA"/>
</dbReference>
<dbReference type="Proteomes" id="UP000052237">
    <property type="component" value="Unassembled WGS sequence"/>
</dbReference>
<dbReference type="AlphaFoldDB" id="A0A0S4SVR1"/>
<comment type="caution">
    <text evidence="1">The sequence shown here is derived from an EMBL/GenBank/DDBJ whole genome shotgun (WGS) entry which is preliminary data.</text>
</comment>